<evidence type="ECO:0000313" key="1">
    <source>
        <dbReference type="EMBL" id="OLQ10689.1"/>
    </source>
</evidence>
<accession>A0A1Q9ETE6</accession>
<dbReference type="Proteomes" id="UP000186817">
    <property type="component" value="Unassembled WGS sequence"/>
</dbReference>
<organism evidence="1 2">
    <name type="scientific">Symbiodinium microadriaticum</name>
    <name type="common">Dinoflagellate</name>
    <name type="synonym">Zooxanthella microadriatica</name>
    <dbReference type="NCBI Taxonomy" id="2951"/>
    <lineage>
        <taxon>Eukaryota</taxon>
        <taxon>Sar</taxon>
        <taxon>Alveolata</taxon>
        <taxon>Dinophyceae</taxon>
        <taxon>Suessiales</taxon>
        <taxon>Symbiodiniaceae</taxon>
        <taxon>Symbiodinium</taxon>
    </lineage>
</organism>
<protein>
    <submittedName>
        <fullName evidence="1">Uncharacterized protein</fullName>
    </submittedName>
</protein>
<comment type="caution">
    <text evidence="1">The sequence shown here is derived from an EMBL/GenBank/DDBJ whole genome shotgun (WGS) entry which is preliminary data.</text>
</comment>
<keyword evidence="2" id="KW-1185">Reference proteome</keyword>
<name>A0A1Q9ETE6_SYMMI</name>
<sequence length="95" mass="10360">MVFSLVIPRPLAMSFFVESFPVTGTPSDEDAQRRRTSMMKAFGDSTGGVLLVSPQDDNSTNLQAVPNNKNIVAEFSENLALFSGSTEREVDEQTS</sequence>
<dbReference type="EMBL" id="LSRX01000074">
    <property type="protein sequence ID" value="OLQ10689.1"/>
    <property type="molecule type" value="Genomic_DNA"/>
</dbReference>
<proteinExistence type="predicted"/>
<gene>
    <name evidence="1" type="ORF">AK812_SmicGene5595</name>
</gene>
<dbReference type="AlphaFoldDB" id="A0A1Q9ETE6"/>
<evidence type="ECO:0000313" key="2">
    <source>
        <dbReference type="Proteomes" id="UP000186817"/>
    </source>
</evidence>
<reference evidence="1 2" key="1">
    <citation type="submission" date="2016-02" db="EMBL/GenBank/DDBJ databases">
        <title>Genome analysis of coral dinoflagellate symbionts highlights evolutionary adaptations to a symbiotic lifestyle.</title>
        <authorList>
            <person name="Aranda M."/>
            <person name="Li Y."/>
            <person name="Liew Y.J."/>
            <person name="Baumgarten S."/>
            <person name="Simakov O."/>
            <person name="Wilson M."/>
            <person name="Piel J."/>
            <person name="Ashoor H."/>
            <person name="Bougouffa S."/>
            <person name="Bajic V.B."/>
            <person name="Ryu T."/>
            <person name="Ravasi T."/>
            <person name="Bayer T."/>
            <person name="Micklem G."/>
            <person name="Kim H."/>
            <person name="Bhak J."/>
            <person name="Lajeunesse T.C."/>
            <person name="Voolstra C.R."/>
        </authorList>
    </citation>
    <scope>NUCLEOTIDE SEQUENCE [LARGE SCALE GENOMIC DNA]</scope>
    <source>
        <strain evidence="1 2">CCMP2467</strain>
    </source>
</reference>